<dbReference type="InterPro" id="IPR006059">
    <property type="entry name" value="SBP"/>
</dbReference>
<dbReference type="Proteomes" id="UP000264036">
    <property type="component" value="Unassembled WGS sequence"/>
</dbReference>
<evidence type="ECO:0000256" key="2">
    <source>
        <dbReference type="PIRSR" id="PIRSR002825-1"/>
    </source>
</evidence>
<evidence type="ECO:0000256" key="1">
    <source>
        <dbReference type="ARBA" id="ARBA00022729"/>
    </source>
</evidence>
<evidence type="ECO:0000313" key="4">
    <source>
        <dbReference type="EMBL" id="HBP30831.1"/>
    </source>
</evidence>
<protein>
    <submittedName>
        <fullName evidence="4">Fe(3+) ABC transporter substrate-binding protein</fullName>
    </submittedName>
</protein>
<proteinExistence type="predicted"/>
<accession>A0A356LJT8</accession>
<feature type="signal peptide" evidence="3">
    <location>
        <begin position="1"/>
        <end position="21"/>
    </location>
</feature>
<dbReference type="PANTHER" id="PTHR30006:SF2">
    <property type="entry name" value="ABC TRANSPORTER SUBSTRATE-BINDING PROTEIN"/>
    <property type="match status" value="1"/>
</dbReference>
<dbReference type="GO" id="GO:0030288">
    <property type="term" value="C:outer membrane-bounded periplasmic space"/>
    <property type="evidence" value="ECO:0007669"/>
    <property type="project" value="TreeGrafter"/>
</dbReference>
<evidence type="ECO:0000313" key="5">
    <source>
        <dbReference type="Proteomes" id="UP000264036"/>
    </source>
</evidence>
<reference evidence="4 5" key="1">
    <citation type="journal article" date="2018" name="Nat. Biotechnol.">
        <title>A standardized bacterial taxonomy based on genome phylogeny substantially revises the tree of life.</title>
        <authorList>
            <person name="Parks D.H."/>
            <person name="Chuvochina M."/>
            <person name="Waite D.W."/>
            <person name="Rinke C."/>
            <person name="Skarshewski A."/>
            <person name="Chaumeil P.A."/>
            <person name="Hugenholtz P."/>
        </authorList>
    </citation>
    <scope>NUCLEOTIDE SEQUENCE [LARGE SCALE GENOMIC DNA]</scope>
    <source>
        <strain evidence="4">UBA10707</strain>
    </source>
</reference>
<keyword evidence="2" id="KW-0408">Iron</keyword>
<dbReference type="AlphaFoldDB" id="A0A356LJT8"/>
<dbReference type="CDD" id="cd13547">
    <property type="entry name" value="PBP2_Fbp_like_2"/>
    <property type="match status" value="1"/>
</dbReference>
<dbReference type="GO" id="GO:0030975">
    <property type="term" value="F:thiamine binding"/>
    <property type="evidence" value="ECO:0007669"/>
    <property type="project" value="TreeGrafter"/>
</dbReference>
<dbReference type="EMBL" id="DOEK01000030">
    <property type="protein sequence ID" value="HBP30831.1"/>
    <property type="molecule type" value="Genomic_DNA"/>
</dbReference>
<dbReference type="GO" id="GO:0030976">
    <property type="term" value="F:thiamine pyrophosphate binding"/>
    <property type="evidence" value="ECO:0007669"/>
    <property type="project" value="TreeGrafter"/>
</dbReference>
<dbReference type="Gene3D" id="3.40.190.10">
    <property type="entry name" value="Periplasmic binding protein-like II"/>
    <property type="match status" value="2"/>
</dbReference>
<feature type="binding site" evidence="2">
    <location>
        <position position="216"/>
    </location>
    <ligand>
        <name>Fe cation</name>
        <dbReference type="ChEBI" id="CHEBI:24875"/>
    </ligand>
</feature>
<keyword evidence="2" id="KW-0479">Metal-binding</keyword>
<dbReference type="PANTHER" id="PTHR30006">
    <property type="entry name" value="THIAMINE-BINDING PERIPLASMIC PROTEIN-RELATED"/>
    <property type="match status" value="1"/>
</dbReference>
<sequence>MKVAVNSIAAALLAFSGVAAADTLVLYTSQPATDAQMTVDAFQKAHPDTKVEWVRDGTTKLMTKLRAEMNAGVAKPDVLLIADSVTLEQLKKEDQLLAYKSPESAQYDPALYDNSGYYHGTKLITSGIAYNTKAAQKPQSWNDLVKPDYKNQVSMPSPLYSGAAMIHLSALTSNPDFGWKYYEDLKANGVASQKGNGGVLTDITSGGKPYGILVDYMAIREKAKGAPIDFVFPVEGVSLVTEPVAIMKSAKNPDAAKKFVDFLLSQQGQELVLQQGYIPGRNGMKNPPGFPPRDQIKLLPFDAAAALQNAGANKEKFSNTYGG</sequence>
<keyword evidence="1 3" id="KW-0732">Signal</keyword>
<dbReference type="InterPro" id="IPR026045">
    <property type="entry name" value="Ferric-bd"/>
</dbReference>
<dbReference type="Pfam" id="PF01547">
    <property type="entry name" value="SBP_bac_1"/>
    <property type="match status" value="1"/>
</dbReference>
<gene>
    <name evidence="4" type="ORF">DD666_15595</name>
</gene>
<dbReference type="SUPFAM" id="SSF53850">
    <property type="entry name" value="Periplasmic binding protein-like II"/>
    <property type="match status" value="1"/>
</dbReference>
<feature type="chain" id="PRO_5017007920" evidence="3">
    <location>
        <begin position="22"/>
        <end position="323"/>
    </location>
</feature>
<evidence type="ECO:0000256" key="3">
    <source>
        <dbReference type="SAM" id="SignalP"/>
    </source>
</evidence>
<dbReference type="GO" id="GO:0046872">
    <property type="term" value="F:metal ion binding"/>
    <property type="evidence" value="ECO:0007669"/>
    <property type="project" value="UniProtKB-KW"/>
</dbReference>
<organism evidence="4 5">
    <name type="scientific">Advenella kashmirensis</name>
    <dbReference type="NCBI Taxonomy" id="310575"/>
    <lineage>
        <taxon>Bacteria</taxon>
        <taxon>Pseudomonadati</taxon>
        <taxon>Pseudomonadota</taxon>
        <taxon>Betaproteobacteria</taxon>
        <taxon>Burkholderiales</taxon>
        <taxon>Alcaligenaceae</taxon>
    </lineage>
</organism>
<dbReference type="GO" id="GO:0015888">
    <property type="term" value="P:thiamine transport"/>
    <property type="evidence" value="ECO:0007669"/>
    <property type="project" value="TreeGrafter"/>
</dbReference>
<dbReference type="PIRSF" id="PIRSF002825">
    <property type="entry name" value="CfbpA"/>
    <property type="match status" value="1"/>
</dbReference>
<name>A0A356LJT8_9BURK</name>
<comment type="caution">
    <text evidence="4">The sequence shown here is derived from an EMBL/GenBank/DDBJ whole genome shotgun (WGS) entry which is preliminary data.</text>
</comment>